<dbReference type="OrthoDB" id="2376925at2759"/>
<evidence type="ECO:0000313" key="2">
    <source>
        <dbReference type="EMBL" id="RIB03116.1"/>
    </source>
</evidence>
<accession>A0A397U7M5</accession>
<sequence>MTFASTFLANRKVDKVDGYGIDRTTIIFSKLIKKFETIPTYAKELVPLINEPLLGKLPATCGEEHKIHFFFGDMKFLICYAAAGWKIGFYAIDGTPEAASMPSRLVHLAGVFDLRNPYHRIKVVSSIINIIRVLLTISPILPTGVISLGKPLKLQPNSIITFDCTSVTKEVPIEKLPYADDVNARVKFLSSMYACAKGRLSLVQAAEDSPTVCRVEGKKMYQLIMKTRGKRAIPEDEQQLKKMTKNILVGLECLHEGGFVHRDIRMSNILYVTSDNPANSSYVLIDFEHGGKSGDKITEWLKNWDDGTLDRKKYTKMSDIYQFGKLLEEFFIIIKSDDGRGFVAKLKKKDMDASEALKHPWLINL</sequence>
<keyword evidence="3" id="KW-1185">Reference proteome</keyword>
<protein>
    <recommendedName>
        <fullName evidence="1">Protein kinase domain-containing protein</fullName>
    </recommendedName>
</protein>
<reference evidence="2 3" key="1">
    <citation type="submission" date="2018-06" db="EMBL/GenBank/DDBJ databases">
        <title>Comparative genomics reveals the genomic features of Rhizophagus irregularis, R. cerebriforme, R. diaphanum and Gigaspora rosea, and their symbiotic lifestyle signature.</title>
        <authorList>
            <person name="Morin E."/>
            <person name="San Clemente H."/>
            <person name="Chen E.C.H."/>
            <person name="De La Providencia I."/>
            <person name="Hainaut M."/>
            <person name="Kuo A."/>
            <person name="Kohler A."/>
            <person name="Murat C."/>
            <person name="Tang N."/>
            <person name="Roy S."/>
            <person name="Loubradou J."/>
            <person name="Henrissat B."/>
            <person name="Grigoriev I.V."/>
            <person name="Corradi N."/>
            <person name="Roux C."/>
            <person name="Martin F.M."/>
        </authorList>
    </citation>
    <scope>NUCLEOTIDE SEQUENCE [LARGE SCALE GENOMIC DNA]</scope>
    <source>
        <strain evidence="2 3">DAOM 194757</strain>
    </source>
</reference>
<dbReference type="PROSITE" id="PS50011">
    <property type="entry name" value="PROTEIN_KINASE_DOM"/>
    <property type="match status" value="1"/>
</dbReference>
<dbReference type="InterPro" id="IPR000719">
    <property type="entry name" value="Prot_kinase_dom"/>
</dbReference>
<name>A0A397U7M5_9GLOM</name>
<dbReference type="Pfam" id="PF00069">
    <property type="entry name" value="Pkinase"/>
    <property type="match status" value="1"/>
</dbReference>
<dbReference type="SMART" id="SM00220">
    <property type="entry name" value="S_TKc"/>
    <property type="match status" value="1"/>
</dbReference>
<proteinExistence type="predicted"/>
<feature type="domain" description="Protein kinase" evidence="1">
    <location>
        <begin position="65"/>
        <end position="365"/>
    </location>
</feature>
<gene>
    <name evidence="2" type="ORF">C2G38_2049531</name>
</gene>
<dbReference type="InterPro" id="IPR011009">
    <property type="entry name" value="Kinase-like_dom_sf"/>
</dbReference>
<dbReference type="PANTHER" id="PTHR24347">
    <property type="entry name" value="SERINE/THREONINE-PROTEIN KINASE"/>
    <property type="match status" value="1"/>
</dbReference>
<dbReference type="GO" id="GO:0005524">
    <property type="term" value="F:ATP binding"/>
    <property type="evidence" value="ECO:0007669"/>
    <property type="project" value="InterPro"/>
</dbReference>
<evidence type="ECO:0000259" key="1">
    <source>
        <dbReference type="PROSITE" id="PS50011"/>
    </source>
</evidence>
<dbReference type="SUPFAM" id="SSF56112">
    <property type="entry name" value="Protein kinase-like (PK-like)"/>
    <property type="match status" value="1"/>
</dbReference>
<dbReference type="Proteomes" id="UP000266673">
    <property type="component" value="Unassembled WGS sequence"/>
</dbReference>
<dbReference type="Gene3D" id="1.10.510.10">
    <property type="entry name" value="Transferase(Phosphotransferase) domain 1"/>
    <property type="match status" value="1"/>
</dbReference>
<dbReference type="EMBL" id="QKWP01002500">
    <property type="protein sequence ID" value="RIB03116.1"/>
    <property type="molecule type" value="Genomic_DNA"/>
</dbReference>
<comment type="caution">
    <text evidence="2">The sequence shown here is derived from an EMBL/GenBank/DDBJ whole genome shotgun (WGS) entry which is preliminary data.</text>
</comment>
<dbReference type="AlphaFoldDB" id="A0A397U7M5"/>
<organism evidence="2 3">
    <name type="scientific">Gigaspora rosea</name>
    <dbReference type="NCBI Taxonomy" id="44941"/>
    <lineage>
        <taxon>Eukaryota</taxon>
        <taxon>Fungi</taxon>
        <taxon>Fungi incertae sedis</taxon>
        <taxon>Mucoromycota</taxon>
        <taxon>Glomeromycotina</taxon>
        <taxon>Glomeromycetes</taxon>
        <taxon>Diversisporales</taxon>
        <taxon>Gigasporaceae</taxon>
        <taxon>Gigaspora</taxon>
    </lineage>
</organism>
<evidence type="ECO:0000313" key="3">
    <source>
        <dbReference type="Proteomes" id="UP000266673"/>
    </source>
</evidence>
<dbReference type="GO" id="GO:0004672">
    <property type="term" value="F:protein kinase activity"/>
    <property type="evidence" value="ECO:0007669"/>
    <property type="project" value="InterPro"/>
</dbReference>